<name>A0A8S9YZY2_9TREM</name>
<organism evidence="1 2">
    <name type="scientific">Paragonimus skrjabini miyazakii</name>
    <dbReference type="NCBI Taxonomy" id="59628"/>
    <lineage>
        <taxon>Eukaryota</taxon>
        <taxon>Metazoa</taxon>
        <taxon>Spiralia</taxon>
        <taxon>Lophotrochozoa</taxon>
        <taxon>Platyhelminthes</taxon>
        <taxon>Trematoda</taxon>
        <taxon>Digenea</taxon>
        <taxon>Plagiorchiida</taxon>
        <taxon>Troglotremata</taxon>
        <taxon>Troglotrematidae</taxon>
        <taxon>Paragonimus</taxon>
    </lineage>
</organism>
<proteinExistence type="predicted"/>
<reference evidence="1" key="1">
    <citation type="submission" date="2019-07" db="EMBL/GenBank/DDBJ databases">
        <title>Annotation for the trematode Paragonimus miyazaki's.</title>
        <authorList>
            <person name="Choi Y.-J."/>
        </authorList>
    </citation>
    <scope>NUCLEOTIDE SEQUENCE</scope>
    <source>
        <strain evidence="1">Japan</strain>
    </source>
</reference>
<evidence type="ECO:0000313" key="1">
    <source>
        <dbReference type="EMBL" id="KAF7258806.1"/>
    </source>
</evidence>
<dbReference type="Proteomes" id="UP000822476">
    <property type="component" value="Unassembled WGS sequence"/>
</dbReference>
<dbReference type="OrthoDB" id="6436361at2759"/>
<keyword evidence="2" id="KW-1185">Reference proteome</keyword>
<evidence type="ECO:0000313" key="2">
    <source>
        <dbReference type="Proteomes" id="UP000822476"/>
    </source>
</evidence>
<dbReference type="EMBL" id="JTDE01001524">
    <property type="protein sequence ID" value="KAF7258806.1"/>
    <property type="molecule type" value="Genomic_DNA"/>
</dbReference>
<dbReference type="AlphaFoldDB" id="A0A8S9YZY2"/>
<accession>A0A8S9YZY2</accession>
<protein>
    <submittedName>
        <fullName evidence="1">Uncharacterized protein</fullName>
    </submittedName>
</protein>
<comment type="caution">
    <text evidence="1">The sequence shown here is derived from an EMBL/GenBank/DDBJ whole genome shotgun (WGS) entry which is preliminary data.</text>
</comment>
<gene>
    <name evidence="1" type="ORF">EG68_04051</name>
</gene>
<sequence length="99" mass="11603">MEQPKNPLEYIKKRLVDVQPKVRNTCMHYEVFAWPHHPLLRCSKDLVSDVIHQSDVARLLHRIKAIETKYLECTEQQAMLCANAIEEKSVFHLTELAFS</sequence>